<feature type="transmembrane region" description="Helical" evidence="7">
    <location>
        <begin position="273"/>
        <end position="297"/>
    </location>
</feature>
<dbReference type="Pfam" id="PF02397">
    <property type="entry name" value="Bac_transf"/>
    <property type="match status" value="1"/>
</dbReference>
<dbReference type="InterPro" id="IPR017475">
    <property type="entry name" value="EPS_sugar_tfrase"/>
</dbReference>
<keyword evidence="4 7" id="KW-0812">Transmembrane</keyword>
<keyword evidence="3" id="KW-0808">Transferase</keyword>
<reference evidence="9 10" key="1">
    <citation type="journal article" date="2016" name="Nat. Commun.">
        <title>Thousands of microbial genomes shed light on interconnected biogeochemical processes in an aquifer system.</title>
        <authorList>
            <person name="Anantharaman K."/>
            <person name="Brown C.T."/>
            <person name="Hug L.A."/>
            <person name="Sharon I."/>
            <person name="Castelle C.J."/>
            <person name="Probst A.J."/>
            <person name="Thomas B.C."/>
            <person name="Singh A."/>
            <person name="Wilkins M.J."/>
            <person name="Karaoz U."/>
            <person name="Brodie E.L."/>
            <person name="Williams K.H."/>
            <person name="Hubbard S.S."/>
            <person name="Banfield J.F."/>
        </authorList>
    </citation>
    <scope>NUCLEOTIDE SEQUENCE [LARGE SCALE GENOMIC DNA]</scope>
</reference>
<dbReference type="AlphaFoldDB" id="A0A1G2KS62"/>
<accession>A0A1G2KS62</accession>
<dbReference type="GO" id="GO:0016780">
    <property type="term" value="F:phosphotransferase activity, for other substituted phosphate groups"/>
    <property type="evidence" value="ECO:0007669"/>
    <property type="project" value="TreeGrafter"/>
</dbReference>
<dbReference type="PANTHER" id="PTHR30576:SF0">
    <property type="entry name" value="UNDECAPRENYL-PHOSPHATE N-ACETYLGALACTOSAMINYL 1-PHOSPHATE TRANSFERASE-RELATED"/>
    <property type="match status" value="1"/>
</dbReference>
<evidence type="ECO:0000256" key="4">
    <source>
        <dbReference type="ARBA" id="ARBA00022692"/>
    </source>
</evidence>
<proteinExistence type="inferred from homology"/>
<evidence type="ECO:0000256" key="7">
    <source>
        <dbReference type="SAM" id="Phobius"/>
    </source>
</evidence>
<evidence type="ECO:0000256" key="5">
    <source>
        <dbReference type="ARBA" id="ARBA00022989"/>
    </source>
</evidence>
<dbReference type="Proteomes" id="UP000177811">
    <property type="component" value="Unassembled WGS sequence"/>
</dbReference>
<feature type="transmembrane region" description="Helical" evidence="7">
    <location>
        <begin position="9"/>
        <end position="29"/>
    </location>
</feature>
<feature type="domain" description="Bacterial sugar transferase" evidence="8">
    <location>
        <begin position="272"/>
        <end position="453"/>
    </location>
</feature>
<name>A0A1G2KS62_9BACT</name>
<gene>
    <name evidence="9" type="ORF">A3C16_04810</name>
</gene>
<keyword evidence="6 7" id="KW-0472">Membrane</keyword>
<dbReference type="InterPro" id="IPR003362">
    <property type="entry name" value="Bact_transf"/>
</dbReference>
<evidence type="ECO:0000256" key="6">
    <source>
        <dbReference type="ARBA" id="ARBA00023136"/>
    </source>
</evidence>
<evidence type="ECO:0000256" key="2">
    <source>
        <dbReference type="ARBA" id="ARBA00006464"/>
    </source>
</evidence>
<dbReference type="EMBL" id="MHQL01000045">
    <property type="protein sequence ID" value="OHA02104.1"/>
    <property type="molecule type" value="Genomic_DNA"/>
</dbReference>
<evidence type="ECO:0000259" key="8">
    <source>
        <dbReference type="Pfam" id="PF02397"/>
    </source>
</evidence>
<comment type="similarity">
    <text evidence="2">Belongs to the bacterial sugar transferase family.</text>
</comment>
<dbReference type="PANTHER" id="PTHR30576">
    <property type="entry name" value="COLANIC BIOSYNTHESIS UDP-GLUCOSE LIPID CARRIER TRANSFERASE"/>
    <property type="match status" value="1"/>
</dbReference>
<feature type="transmembrane region" description="Helical" evidence="7">
    <location>
        <begin position="109"/>
        <end position="128"/>
    </location>
</feature>
<protein>
    <recommendedName>
        <fullName evidence="8">Bacterial sugar transferase domain-containing protein</fullName>
    </recommendedName>
</protein>
<organism evidence="9 10">
    <name type="scientific">Candidatus Sungbacteria bacterium RIFCSPHIGHO2_02_FULL_51_29</name>
    <dbReference type="NCBI Taxonomy" id="1802273"/>
    <lineage>
        <taxon>Bacteria</taxon>
        <taxon>Candidatus Sungiibacteriota</taxon>
    </lineage>
</organism>
<comment type="caution">
    <text evidence="9">The sequence shown here is derived from an EMBL/GenBank/DDBJ whole genome shotgun (WGS) entry which is preliminary data.</text>
</comment>
<feature type="transmembrane region" description="Helical" evidence="7">
    <location>
        <begin position="80"/>
        <end position="97"/>
    </location>
</feature>
<evidence type="ECO:0000256" key="1">
    <source>
        <dbReference type="ARBA" id="ARBA00004141"/>
    </source>
</evidence>
<dbReference type="NCBIfam" id="TIGR03025">
    <property type="entry name" value="EPS_sugtrans"/>
    <property type="match status" value="1"/>
</dbReference>
<sequence length="458" mass="51909">MHKNSRKIGVFITALGDIGLLFASLYLGLSVRNLSWATQGIWQLHFAPFGRAFIVWIAVFIMFGLYDIRITKNSSTFMRRLIQALFITALATTLIFYFDPTTKLTPKTILFLTILFSAGFLVLWRSLFNSILAASSKNRVLFFGVTKEVAAMAHHLTQNPQFGYEPVALMRVAGDEEGALPAAYPSYAKETVLKDIILRHSIDTIVVSANIRENKELVRTFFDIVPLGRAIVEFPEFYESITGKIPVSLIGEVWFLEHLVGGRNRLFELTERLIDLIGALALLGPALLLTPLVALAVRLDSRGPVFYFQKRIGKNNKLIEIIKIRTMVADAERGVAKWADENDPRVTRIGSILRKTRLDEIPQIWNVLKGDLSFVGPRPERPEFVELLRAQIPFYDMRHLVTPGLTGWAQINFPYGASVQDALEKLQYDLYYIKNQSLALNFSIYLRTIFIMFSRGGR</sequence>
<evidence type="ECO:0000313" key="9">
    <source>
        <dbReference type="EMBL" id="OHA02104.1"/>
    </source>
</evidence>
<dbReference type="Gene3D" id="3.40.50.720">
    <property type="entry name" value="NAD(P)-binding Rossmann-like Domain"/>
    <property type="match status" value="1"/>
</dbReference>
<evidence type="ECO:0000313" key="10">
    <source>
        <dbReference type="Proteomes" id="UP000177811"/>
    </source>
</evidence>
<dbReference type="GO" id="GO:0016020">
    <property type="term" value="C:membrane"/>
    <property type="evidence" value="ECO:0007669"/>
    <property type="project" value="UniProtKB-SubCell"/>
</dbReference>
<dbReference type="Pfam" id="PF13727">
    <property type="entry name" value="CoA_binding_3"/>
    <property type="match status" value="1"/>
</dbReference>
<feature type="transmembrane region" description="Helical" evidence="7">
    <location>
        <begin position="49"/>
        <end position="68"/>
    </location>
</feature>
<keyword evidence="5 7" id="KW-1133">Transmembrane helix</keyword>
<comment type="subcellular location">
    <subcellularLocation>
        <location evidence="1">Membrane</location>
        <topology evidence="1">Multi-pass membrane protein</topology>
    </subcellularLocation>
</comment>
<evidence type="ECO:0000256" key="3">
    <source>
        <dbReference type="ARBA" id="ARBA00022679"/>
    </source>
</evidence>